<name>A0A9D3YP15_DREPO</name>
<reference evidence="1" key="1">
    <citation type="journal article" date="2019" name="bioRxiv">
        <title>The Genome of the Zebra Mussel, Dreissena polymorpha: A Resource for Invasive Species Research.</title>
        <authorList>
            <person name="McCartney M.A."/>
            <person name="Auch B."/>
            <person name="Kono T."/>
            <person name="Mallez S."/>
            <person name="Zhang Y."/>
            <person name="Obille A."/>
            <person name="Becker A."/>
            <person name="Abrahante J.E."/>
            <person name="Garbe J."/>
            <person name="Badalamenti J.P."/>
            <person name="Herman A."/>
            <person name="Mangelson H."/>
            <person name="Liachko I."/>
            <person name="Sullivan S."/>
            <person name="Sone E.D."/>
            <person name="Koren S."/>
            <person name="Silverstein K.A.T."/>
            <person name="Beckman K.B."/>
            <person name="Gohl D.M."/>
        </authorList>
    </citation>
    <scope>NUCLEOTIDE SEQUENCE</scope>
    <source>
        <strain evidence="1">Duluth1</strain>
        <tissue evidence="1">Whole animal</tissue>
    </source>
</reference>
<reference evidence="1" key="2">
    <citation type="submission" date="2020-11" db="EMBL/GenBank/DDBJ databases">
        <authorList>
            <person name="McCartney M.A."/>
            <person name="Auch B."/>
            <person name="Kono T."/>
            <person name="Mallez S."/>
            <person name="Becker A."/>
            <person name="Gohl D.M."/>
            <person name="Silverstein K.A.T."/>
            <person name="Koren S."/>
            <person name="Bechman K.B."/>
            <person name="Herman A."/>
            <person name="Abrahante J.E."/>
            <person name="Garbe J."/>
        </authorList>
    </citation>
    <scope>NUCLEOTIDE SEQUENCE</scope>
    <source>
        <strain evidence="1">Duluth1</strain>
        <tissue evidence="1">Whole animal</tissue>
    </source>
</reference>
<gene>
    <name evidence="1" type="ORF">DPMN_076643</name>
</gene>
<evidence type="ECO:0000313" key="2">
    <source>
        <dbReference type="Proteomes" id="UP000828390"/>
    </source>
</evidence>
<dbReference type="Proteomes" id="UP000828390">
    <property type="component" value="Unassembled WGS sequence"/>
</dbReference>
<dbReference type="AlphaFoldDB" id="A0A9D3YP15"/>
<keyword evidence="2" id="KW-1185">Reference proteome</keyword>
<organism evidence="1 2">
    <name type="scientific">Dreissena polymorpha</name>
    <name type="common">Zebra mussel</name>
    <name type="synonym">Mytilus polymorpha</name>
    <dbReference type="NCBI Taxonomy" id="45954"/>
    <lineage>
        <taxon>Eukaryota</taxon>
        <taxon>Metazoa</taxon>
        <taxon>Spiralia</taxon>
        <taxon>Lophotrochozoa</taxon>
        <taxon>Mollusca</taxon>
        <taxon>Bivalvia</taxon>
        <taxon>Autobranchia</taxon>
        <taxon>Heteroconchia</taxon>
        <taxon>Euheterodonta</taxon>
        <taxon>Imparidentia</taxon>
        <taxon>Neoheterodontei</taxon>
        <taxon>Myida</taxon>
        <taxon>Dreissenoidea</taxon>
        <taxon>Dreissenidae</taxon>
        <taxon>Dreissena</taxon>
    </lineage>
</organism>
<comment type="caution">
    <text evidence="1">The sequence shown here is derived from an EMBL/GenBank/DDBJ whole genome shotgun (WGS) entry which is preliminary data.</text>
</comment>
<sequence length="88" mass="10026">MAQCQLKNESREDEAMKVLLKCIHWISSENLPLSKFKSLINLLHDLEVPDISILKQNSMNCDSKFTASEMLDSLAQVAEDDLKDTLMK</sequence>
<dbReference type="EMBL" id="JAIWYP010000015">
    <property type="protein sequence ID" value="KAH3701653.1"/>
    <property type="molecule type" value="Genomic_DNA"/>
</dbReference>
<protein>
    <submittedName>
        <fullName evidence="1">Uncharacterized protein</fullName>
    </submittedName>
</protein>
<proteinExistence type="predicted"/>
<evidence type="ECO:0000313" key="1">
    <source>
        <dbReference type="EMBL" id="KAH3701653.1"/>
    </source>
</evidence>
<accession>A0A9D3YP15</accession>